<keyword evidence="1" id="KW-0812">Transmembrane</keyword>
<accession>A0A1T5ATB6</accession>
<feature type="domain" description="Thioredoxin" evidence="2">
    <location>
        <begin position="94"/>
        <end position="245"/>
    </location>
</feature>
<evidence type="ECO:0000313" key="3">
    <source>
        <dbReference type="EMBL" id="SKB38097.1"/>
    </source>
</evidence>
<dbReference type="STRING" id="1513896.SAMN05660841_00144"/>
<feature type="transmembrane region" description="Helical" evidence="1">
    <location>
        <begin position="63"/>
        <end position="82"/>
    </location>
</feature>
<name>A0A1T5ATB6_9SPHI</name>
<dbReference type="Pfam" id="PF08534">
    <property type="entry name" value="Redoxin"/>
    <property type="match status" value="1"/>
</dbReference>
<keyword evidence="4" id="KW-1185">Reference proteome</keyword>
<organism evidence="3 4">
    <name type="scientific">Sphingobacterium nematocida</name>
    <dbReference type="NCBI Taxonomy" id="1513896"/>
    <lineage>
        <taxon>Bacteria</taxon>
        <taxon>Pseudomonadati</taxon>
        <taxon>Bacteroidota</taxon>
        <taxon>Sphingobacteriia</taxon>
        <taxon>Sphingobacteriales</taxon>
        <taxon>Sphingobacteriaceae</taxon>
        <taxon>Sphingobacterium</taxon>
    </lineage>
</organism>
<dbReference type="AlphaFoldDB" id="A0A1T5ATB6"/>
<evidence type="ECO:0000256" key="1">
    <source>
        <dbReference type="SAM" id="Phobius"/>
    </source>
</evidence>
<dbReference type="SUPFAM" id="SSF52833">
    <property type="entry name" value="Thioredoxin-like"/>
    <property type="match status" value="1"/>
</dbReference>
<dbReference type="Proteomes" id="UP000190150">
    <property type="component" value="Unassembled WGS sequence"/>
</dbReference>
<dbReference type="OrthoDB" id="793244at2"/>
<keyword evidence="3" id="KW-0413">Isomerase</keyword>
<sequence>MRYFFRGGRGMAVGQSDKVTKLQSDRDLLRRPIKQNNSNRLLRFARKDGREVRHSAYSLWHKALLIIFCVLFSGLLALPAFGQEANGLNNVIPVRVGDKVPPEFWTKEHVVYKNGDTLRMTLEHLRGKPFILDFWATWCGTCIQNFKKIHDFRKAVHNQIDVVLVNSDLKNDDLKKIGKVISDSSHFVGDIGQSIVFDTYLKGMFPHQAIPRYIWIDHTDRVRAITGFDFVTLDQIQKMVRRSKGIYW</sequence>
<dbReference type="InterPro" id="IPR036249">
    <property type="entry name" value="Thioredoxin-like_sf"/>
</dbReference>
<keyword evidence="1" id="KW-1133">Transmembrane helix</keyword>
<dbReference type="CDD" id="cd02966">
    <property type="entry name" value="TlpA_like_family"/>
    <property type="match status" value="1"/>
</dbReference>
<dbReference type="InterPro" id="IPR050553">
    <property type="entry name" value="Thioredoxin_ResA/DsbE_sf"/>
</dbReference>
<dbReference type="GO" id="GO:0016491">
    <property type="term" value="F:oxidoreductase activity"/>
    <property type="evidence" value="ECO:0007669"/>
    <property type="project" value="InterPro"/>
</dbReference>
<dbReference type="PROSITE" id="PS51352">
    <property type="entry name" value="THIOREDOXIN_2"/>
    <property type="match status" value="1"/>
</dbReference>
<evidence type="ECO:0000259" key="2">
    <source>
        <dbReference type="PROSITE" id="PS51352"/>
    </source>
</evidence>
<dbReference type="InterPro" id="IPR013740">
    <property type="entry name" value="Redoxin"/>
</dbReference>
<proteinExistence type="predicted"/>
<keyword evidence="1" id="KW-0472">Membrane</keyword>
<dbReference type="RefSeq" id="WP_079640505.1">
    <property type="nucleotide sequence ID" value="NZ_FUZF01000001.1"/>
</dbReference>
<dbReference type="GO" id="GO:0016853">
    <property type="term" value="F:isomerase activity"/>
    <property type="evidence" value="ECO:0007669"/>
    <property type="project" value="UniProtKB-KW"/>
</dbReference>
<dbReference type="PANTHER" id="PTHR42852:SF13">
    <property type="entry name" value="PROTEIN DIPZ"/>
    <property type="match status" value="1"/>
</dbReference>
<dbReference type="Gene3D" id="3.40.30.10">
    <property type="entry name" value="Glutaredoxin"/>
    <property type="match status" value="1"/>
</dbReference>
<gene>
    <name evidence="3" type="ORF">SAMN05660841_00144</name>
</gene>
<protein>
    <submittedName>
        <fullName evidence="3">Thiol-disulfide isomerase or thioredoxin</fullName>
    </submittedName>
</protein>
<evidence type="ECO:0000313" key="4">
    <source>
        <dbReference type="Proteomes" id="UP000190150"/>
    </source>
</evidence>
<dbReference type="InterPro" id="IPR013766">
    <property type="entry name" value="Thioredoxin_domain"/>
</dbReference>
<dbReference type="EMBL" id="FUZF01000001">
    <property type="protein sequence ID" value="SKB38097.1"/>
    <property type="molecule type" value="Genomic_DNA"/>
</dbReference>
<reference evidence="4" key="1">
    <citation type="submission" date="2017-02" db="EMBL/GenBank/DDBJ databases">
        <authorList>
            <person name="Varghese N."/>
            <person name="Submissions S."/>
        </authorList>
    </citation>
    <scope>NUCLEOTIDE SEQUENCE [LARGE SCALE GENOMIC DNA]</scope>
    <source>
        <strain evidence="4">DSM 24091</strain>
    </source>
</reference>
<dbReference type="PANTHER" id="PTHR42852">
    <property type="entry name" value="THIOL:DISULFIDE INTERCHANGE PROTEIN DSBE"/>
    <property type="match status" value="1"/>
</dbReference>